<dbReference type="Proteomes" id="UP000034182">
    <property type="component" value="Unassembled WGS sequence"/>
</dbReference>
<dbReference type="AlphaFoldDB" id="A0A0G2GN69"/>
<dbReference type="EMBL" id="MSZU01000084">
    <property type="protein sequence ID" value="OMP85695.1"/>
    <property type="molecule type" value="Genomic_DNA"/>
</dbReference>
<dbReference type="STRING" id="420778.A0A0G2GN69"/>
<name>A0A0G2GN69_9PEZI</name>
<comment type="caution">
    <text evidence="3">The sequence shown here is derived from an EMBL/GenBank/DDBJ whole genome shotgun (WGS) entry which is preliminary data.</text>
</comment>
<evidence type="ECO:0000313" key="5">
    <source>
        <dbReference type="Proteomes" id="UP000034182"/>
    </source>
</evidence>
<dbReference type="EMBL" id="JAJVCZ030000006">
    <property type="protein sequence ID" value="KAL0259157.1"/>
    <property type="molecule type" value="Genomic_DNA"/>
</dbReference>
<sequence length="499" mass="54579">MGLFNRKKDSKAPQPAAQATDAASTISNGSVKPVKASANGSNTMAKPQIPDIPLPKAPDPALDPAGYLRSIHAVRDRSRLVLDKAKKNQLKHFTVDMGKFNDTAAYVVSIIKRDYAGDYASIPPHGRWQHFEVGGRPRIDQLMAAWPSSIDNQERTRRLIDLFVVSVLLDAGAGTKWQYRSKESGKFYRRSEGLAVASLEMFKTGLFSSSSAQPCQVDAAALKKLDIKAMARGLQVTDENILSGLEGRTNLLVRLGDALQNSEIFGSDARPGNMLDYLLSHPSTQASSVPIVPVPTLWKVLMDGLGPIWPATRTQIDGISIGDAWPCSVMPSHPTHPWENIVPFHKLTQWLCYSLMVPMNKLMNVHFAGEHLLTGLPEYRNGGLLIDTGLLTLKGEETKRGLAQYQKNAQVKGQPSVEVVPMFTADDDVIVEWRAVTVGFLDELLYEVNGLLGLTGGDKLSLAQMLEAGSWKGGREIAEVSRPNTKEPPIMIMSDGTVF</sequence>
<evidence type="ECO:0000313" key="6">
    <source>
        <dbReference type="Proteomes" id="UP000190776"/>
    </source>
</evidence>
<reference evidence="2 7" key="4">
    <citation type="submission" date="2024-02" db="EMBL/GenBank/DDBJ databases">
        <title>De novo assembly and annotation of 12 fungi associated with fruit tree decline syndrome in Ontario, Canada.</title>
        <authorList>
            <person name="Sulman M."/>
            <person name="Ellouze W."/>
            <person name="Ilyukhin E."/>
        </authorList>
    </citation>
    <scope>NUCLEOTIDE SEQUENCE [LARGE SCALE GENOMIC DNA]</scope>
    <source>
        <strain evidence="2 7">FDS-637</strain>
    </source>
</reference>
<proteinExistence type="predicted"/>
<reference evidence="3 5" key="1">
    <citation type="submission" date="2015-03" db="EMBL/GenBank/DDBJ databases">
        <authorList>
            <person name="Morales-Cruz A."/>
            <person name="Amrine K.C."/>
            <person name="Cantu D."/>
        </authorList>
    </citation>
    <scope>NUCLEOTIDE SEQUENCE [LARGE SCALE GENOMIC DNA]</scope>
    <source>
        <strain evidence="3">DS831</strain>
    </source>
</reference>
<protein>
    <submittedName>
        <fullName evidence="3">Putative conserved fungal protein</fullName>
    </submittedName>
    <submittedName>
        <fullName evidence="4">Uracil catabolism protein 4</fullName>
    </submittedName>
</protein>
<evidence type="ECO:0000313" key="4">
    <source>
        <dbReference type="EMBL" id="OMP85695.1"/>
    </source>
</evidence>
<organism evidence="3 5">
    <name type="scientific">Diplodia seriata</name>
    <dbReference type="NCBI Taxonomy" id="420778"/>
    <lineage>
        <taxon>Eukaryota</taxon>
        <taxon>Fungi</taxon>
        <taxon>Dikarya</taxon>
        <taxon>Ascomycota</taxon>
        <taxon>Pezizomycotina</taxon>
        <taxon>Dothideomycetes</taxon>
        <taxon>Dothideomycetes incertae sedis</taxon>
        <taxon>Botryosphaeriales</taxon>
        <taxon>Botryosphaeriaceae</taxon>
        <taxon>Diplodia</taxon>
    </lineage>
</organism>
<accession>A0A0G2GN69</accession>
<dbReference type="EMBL" id="LAQI01000055">
    <property type="protein sequence ID" value="KKY24843.1"/>
    <property type="molecule type" value="Genomic_DNA"/>
</dbReference>
<evidence type="ECO:0000313" key="2">
    <source>
        <dbReference type="EMBL" id="KAL0259157.1"/>
    </source>
</evidence>
<dbReference type="Pfam" id="PF07958">
    <property type="entry name" value="DUF1688"/>
    <property type="match status" value="1"/>
</dbReference>
<reference evidence="3 5" key="2">
    <citation type="submission" date="2015-05" db="EMBL/GenBank/DDBJ databases">
        <title>Distinctive expansion of gene families associated with plant cell wall degradation and secondary metabolism in the genomes of grapevine trunk pathogens.</title>
        <authorList>
            <person name="Lawrence D.P."/>
            <person name="Travadon R."/>
            <person name="Rolshausen P.E."/>
            <person name="Baumgartner K."/>
        </authorList>
    </citation>
    <scope>NUCLEOTIDE SEQUENCE [LARGE SCALE GENOMIC DNA]</scope>
    <source>
        <strain evidence="3">DS831</strain>
    </source>
</reference>
<evidence type="ECO:0000313" key="3">
    <source>
        <dbReference type="EMBL" id="KKY24843.1"/>
    </source>
</evidence>
<feature type="compositionally biased region" description="Basic and acidic residues" evidence="1">
    <location>
        <begin position="1"/>
        <end position="11"/>
    </location>
</feature>
<keyword evidence="7" id="KW-1185">Reference proteome</keyword>
<reference evidence="4 6" key="3">
    <citation type="submission" date="2017-01" db="EMBL/GenBank/DDBJ databases">
        <title>Draft genome sequence of Diplodia seriata F98.1, a fungal species involved in grapevine trunk diseases.</title>
        <authorList>
            <person name="Robert-Siegwald G."/>
            <person name="Vallet J."/>
            <person name="Abou-Mansour E."/>
            <person name="Xu J."/>
            <person name="Rey P."/>
            <person name="Bertsch C."/>
            <person name="Rego C."/>
            <person name="Larignon P."/>
            <person name="Fontaine F."/>
            <person name="Lebrun M.-H."/>
        </authorList>
    </citation>
    <scope>NUCLEOTIDE SEQUENCE [LARGE SCALE GENOMIC DNA]</scope>
    <source>
        <strain evidence="4 6">F98.1</strain>
    </source>
</reference>
<dbReference type="Proteomes" id="UP001430584">
    <property type="component" value="Unassembled WGS sequence"/>
</dbReference>
<dbReference type="PANTHER" id="PTHR31687:SF3">
    <property type="entry name" value="PROTEIN URG3"/>
    <property type="match status" value="1"/>
</dbReference>
<dbReference type="InterPro" id="IPR012469">
    <property type="entry name" value="DUF1688"/>
</dbReference>
<dbReference type="OrthoDB" id="2153176at2759"/>
<feature type="region of interest" description="Disordered" evidence="1">
    <location>
        <begin position="1"/>
        <end position="58"/>
    </location>
</feature>
<dbReference type="Proteomes" id="UP000190776">
    <property type="component" value="Unassembled WGS sequence"/>
</dbReference>
<evidence type="ECO:0000256" key="1">
    <source>
        <dbReference type="SAM" id="MobiDB-lite"/>
    </source>
</evidence>
<evidence type="ECO:0000313" key="7">
    <source>
        <dbReference type="Proteomes" id="UP001430584"/>
    </source>
</evidence>
<feature type="compositionally biased region" description="Low complexity" evidence="1">
    <location>
        <begin position="12"/>
        <end position="23"/>
    </location>
</feature>
<gene>
    <name evidence="4" type="ORF">BK809_0004366</name>
    <name evidence="2" type="ORF">SLS55_006662</name>
    <name evidence="3" type="ORF">UCDDS831_g02183</name>
</gene>
<dbReference type="PANTHER" id="PTHR31687">
    <property type="match status" value="1"/>
</dbReference>